<evidence type="ECO:0000256" key="8">
    <source>
        <dbReference type="ARBA" id="ARBA00022723"/>
    </source>
</evidence>
<keyword evidence="12 15" id="KW-0627">Porphyrin biosynthesis</keyword>
<evidence type="ECO:0000256" key="2">
    <source>
        <dbReference type="ARBA" id="ARBA00004785"/>
    </source>
</evidence>
<dbReference type="Gene3D" id="3.80.30.20">
    <property type="entry name" value="tm_1862 like domain"/>
    <property type="match status" value="1"/>
</dbReference>
<dbReference type="SUPFAM" id="SSF102114">
    <property type="entry name" value="Radical SAM enzymes"/>
    <property type="match status" value="1"/>
</dbReference>
<keyword evidence="8 15" id="KW-0479">Metal-binding</keyword>
<evidence type="ECO:0000256" key="10">
    <source>
        <dbReference type="ARBA" id="ARBA00023004"/>
    </source>
</evidence>
<proteinExistence type="inferred from homology"/>
<name>A0ABW3ZHB6_9RHOB</name>
<dbReference type="EC" id="1.3.98.3" evidence="15"/>
<keyword evidence="7 15" id="KW-0949">S-adenosyl-L-methionine</keyword>
<dbReference type="NCBIfam" id="TIGR00538">
    <property type="entry name" value="hemN"/>
    <property type="match status" value="1"/>
</dbReference>
<dbReference type="SFLD" id="SFLDG01082">
    <property type="entry name" value="B12-binding_domain_containing"/>
    <property type="match status" value="1"/>
</dbReference>
<keyword evidence="5 15" id="KW-0004">4Fe-4S</keyword>
<organism evidence="17 18">
    <name type="scientific">Litorisediminicola beolgyonensis</name>
    <dbReference type="NCBI Taxonomy" id="1173614"/>
    <lineage>
        <taxon>Bacteria</taxon>
        <taxon>Pseudomonadati</taxon>
        <taxon>Pseudomonadota</taxon>
        <taxon>Alphaproteobacteria</taxon>
        <taxon>Rhodobacterales</taxon>
        <taxon>Paracoccaceae</taxon>
        <taxon>Litorisediminicola</taxon>
    </lineage>
</organism>
<comment type="catalytic activity">
    <reaction evidence="14 15">
        <text>coproporphyrinogen III + 2 S-adenosyl-L-methionine = protoporphyrinogen IX + 2 5'-deoxyadenosine + 2 L-methionine + 2 CO2</text>
        <dbReference type="Rhea" id="RHEA:15425"/>
        <dbReference type="ChEBI" id="CHEBI:16526"/>
        <dbReference type="ChEBI" id="CHEBI:17319"/>
        <dbReference type="ChEBI" id="CHEBI:57307"/>
        <dbReference type="ChEBI" id="CHEBI:57309"/>
        <dbReference type="ChEBI" id="CHEBI:57844"/>
        <dbReference type="ChEBI" id="CHEBI:59789"/>
        <dbReference type="EC" id="1.3.98.3"/>
    </reaction>
</comment>
<sequence length="446" mass="49673">MRQNALRSALLTERVPRYTSYPPANRFTAAVGPELSAQWMEALPPGSEISLYAHVPFCRRLCWFCACRTQGTSSLAPLDRYLDTLEIEIDALRGRLPSDLHVSSLHLGGGTPTLLPADRIDRLSEMLRRAFAIDHRTEVSVEIDPTECDERRIEALLRLGLTRASIGVQDFDPMVQDAIGRRQDEEETASVVRALRARFVDSVNLDLLYGLPYQTLPRLRRTLDAVLRLRPDRIALYGYAHVPWMAKRQTLISESALPSPEDRLALSAFAAERLQEAGYTAIGIDHFALPSDSMARAARERRLKRNFQGYTTDRAPVLIALGPSSISRYPQGFAQNASSTAEWQKAVAEGRPATRRGYALTEADQAVSRIVEDLMCYGETDLATIPDPGMRGEMRLRAADAILALPELATLEGDHLKLLDPRLARLLAARLDPDLQTGERQFSQAS</sequence>
<evidence type="ECO:0000256" key="14">
    <source>
        <dbReference type="ARBA" id="ARBA00048321"/>
    </source>
</evidence>
<comment type="similarity">
    <text evidence="3 15">Belongs to the anaerobic coproporphyrinogen-III oxidase family.</text>
</comment>
<dbReference type="Pfam" id="PF04055">
    <property type="entry name" value="Radical_SAM"/>
    <property type="match status" value="1"/>
</dbReference>
<comment type="function">
    <text evidence="13">Involved in the heme biosynthesis. Catalyzes the anaerobic oxidative decarboxylation of propionate groups of rings A and B of coproporphyrinogen III to yield the vinyl groups in protoporphyrinogen IX.</text>
</comment>
<gene>
    <name evidence="17" type="primary">hemN</name>
    <name evidence="17" type="ORF">ACFQ4E_09070</name>
</gene>
<evidence type="ECO:0000256" key="11">
    <source>
        <dbReference type="ARBA" id="ARBA00023014"/>
    </source>
</evidence>
<dbReference type="GO" id="GO:0051989">
    <property type="term" value="F:coproporphyrinogen dehydrogenase activity"/>
    <property type="evidence" value="ECO:0007669"/>
    <property type="project" value="UniProtKB-EC"/>
</dbReference>
<dbReference type="InterPro" id="IPR007197">
    <property type="entry name" value="rSAM"/>
</dbReference>
<dbReference type="SFLD" id="SFLDS00029">
    <property type="entry name" value="Radical_SAM"/>
    <property type="match status" value="1"/>
</dbReference>
<dbReference type="SFLD" id="SFLDG01065">
    <property type="entry name" value="anaerobic_coproporphyrinogen-I"/>
    <property type="match status" value="1"/>
</dbReference>
<comment type="subunit">
    <text evidence="4">Monomer.</text>
</comment>
<keyword evidence="11 15" id="KW-0411">Iron-sulfur</keyword>
<dbReference type="RefSeq" id="WP_386802751.1">
    <property type="nucleotide sequence ID" value="NZ_JBHTMU010000013.1"/>
</dbReference>
<dbReference type="SMART" id="SM00729">
    <property type="entry name" value="Elp3"/>
    <property type="match status" value="1"/>
</dbReference>
<keyword evidence="6 15" id="KW-0963">Cytoplasm</keyword>
<protein>
    <recommendedName>
        <fullName evidence="15">Coproporphyrinogen-III oxidase</fullName>
        <ecNumber evidence="15">1.3.98.3</ecNumber>
    </recommendedName>
</protein>
<dbReference type="PANTHER" id="PTHR13932:SF6">
    <property type="entry name" value="OXYGEN-INDEPENDENT COPROPORPHYRINOGEN III OXIDASE"/>
    <property type="match status" value="1"/>
</dbReference>
<comment type="pathway">
    <text evidence="2 15">Porphyrin-containing compound metabolism; protoporphyrin-IX biosynthesis; protoporphyrinogen-IX from coproporphyrinogen-III (AdoMet route): step 1/1.</text>
</comment>
<evidence type="ECO:0000256" key="1">
    <source>
        <dbReference type="ARBA" id="ARBA00004496"/>
    </source>
</evidence>
<evidence type="ECO:0000256" key="3">
    <source>
        <dbReference type="ARBA" id="ARBA00005493"/>
    </source>
</evidence>
<evidence type="ECO:0000256" key="7">
    <source>
        <dbReference type="ARBA" id="ARBA00022691"/>
    </source>
</evidence>
<reference evidence="18" key="1">
    <citation type="journal article" date="2019" name="Int. J. Syst. Evol. Microbiol.">
        <title>The Global Catalogue of Microorganisms (GCM) 10K type strain sequencing project: providing services to taxonomists for standard genome sequencing and annotation.</title>
        <authorList>
            <consortium name="The Broad Institute Genomics Platform"/>
            <consortium name="The Broad Institute Genome Sequencing Center for Infectious Disease"/>
            <person name="Wu L."/>
            <person name="Ma J."/>
        </authorList>
    </citation>
    <scope>NUCLEOTIDE SEQUENCE [LARGE SCALE GENOMIC DNA]</scope>
    <source>
        <strain evidence="18">CCUG 62953</strain>
    </source>
</reference>
<comment type="cofactor">
    <cofactor evidence="15">
        <name>[4Fe-4S] cluster</name>
        <dbReference type="ChEBI" id="CHEBI:49883"/>
    </cofactor>
    <text evidence="15">Binds 1 [4Fe-4S] cluster. The cluster is coordinated with 3 cysteines and an exchangeable S-adenosyl-L-methionine.</text>
</comment>
<dbReference type="Proteomes" id="UP001597135">
    <property type="component" value="Unassembled WGS sequence"/>
</dbReference>
<keyword evidence="9 15" id="KW-0560">Oxidoreductase</keyword>
<dbReference type="PROSITE" id="PS51918">
    <property type="entry name" value="RADICAL_SAM"/>
    <property type="match status" value="1"/>
</dbReference>
<dbReference type="InterPro" id="IPR034505">
    <property type="entry name" value="Coproporphyrinogen-III_oxidase"/>
</dbReference>
<accession>A0ABW3ZHB6</accession>
<evidence type="ECO:0000256" key="6">
    <source>
        <dbReference type="ARBA" id="ARBA00022490"/>
    </source>
</evidence>
<evidence type="ECO:0000259" key="16">
    <source>
        <dbReference type="PROSITE" id="PS51918"/>
    </source>
</evidence>
<dbReference type="InterPro" id="IPR023404">
    <property type="entry name" value="rSAM_horseshoe"/>
</dbReference>
<evidence type="ECO:0000256" key="4">
    <source>
        <dbReference type="ARBA" id="ARBA00011245"/>
    </source>
</evidence>
<evidence type="ECO:0000256" key="13">
    <source>
        <dbReference type="ARBA" id="ARBA00024295"/>
    </source>
</evidence>
<dbReference type="InterPro" id="IPR058240">
    <property type="entry name" value="rSAM_sf"/>
</dbReference>
<keyword evidence="18" id="KW-1185">Reference proteome</keyword>
<evidence type="ECO:0000256" key="15">
    <source>
        <dbReference type="PIRNR" id="PIRNR000167"/>
    </source>
</evidence>
<evidence type="ECO:0000313" key="17">
    <source>
        <dbReference type="EMBL" id="MFD1342567.1"/>
    </source>
</evidence>
<dbReference type="InterPro" id="IPR004558">
    <property type="entry name" value="Coprogen_oxidase_HemN"/>
</dbReference>
<dbReference type="PIRSF" id="PIRSF000167">
    <property type="entry name" value="HemN"/>
    <property type="match status" value="1"/>
</dbReference>
<evidence type="ECO:0000256" key="5">
    <source>
        <dbReference type="ARBA" id="ARBA00022485"/>
    </source>
</evidence>
<evidence type="ECO:0000256" key="9">
    <source>
        <dbReference type="ARBA" id="ARBA00023002"/>
    </source>
</evidence>
<keyword evidence="10 15" id="KW-0408">Iron</keyword>
<feature type="domain" description="Radical SAM core" evidence="16">
    <location>
        <begin position="43"/>
        <end position="285"/>
    </location>
</feature>
<dbReference type="InterPro" id="IPR006638">
    <property type="entry name" value="Elp3/MiaA/NifB-like_rSAM"/>
</dbReference>
<comment type="caution">
    <text evidence="17">The sequence shown here is derived from an EMBL/GenBank/DDBJ whole genome shotgun (WGS) entry which is preliminary data.</text>
</comment>
<dbReference type="PANTHER" id="PTHR13932">
    <property type="entry name" value="COPROPORPHYRINIGEN III OXIDASE"/>
    <property type="match status" value="1"/>
</dbReference>
<evidence type="ECO:0000256" key="12">
    <source>
        <dbReference type="ARBA" id="ARBA00023244"/>
    </source>
</evidence>
<dbReference type="EMBL" id="JBHTMU010000013">
    <property type="protein sequence ID" value="MFD1342567.1"/>
    <property type="molecule type" value="Genomic_DNA"/>
</dbReference>
<evidence type="ECO:0000313" key="18">
    <source>
        <dbReference type="Proteomes" id="UP001597135"/>
    </source>
</evidence>
<dbReference type="CDD" id="cd01335">
    <property type="entry name" value="Radical_SAM"/>
    <property type="match status" value="1"/>
</dbReference>
<comment type="subcellular location">
    <subcellularLocation>
        <location evidence="1 15">Cytoplasm</location>
    </subcellularLocation>
</comment>